<keyword evidence="5" id="KW-1185">Reference proteome</keyword>
<feature type="domain" description="C-type lectin" evidence="2">
    <location>
        <begin position="836"/>
        <end position="955"/>
    </location>
</feature>
<dbReference type="PROSITE" id="PS50234">
    <property type="entry name" value="VWFA"/>
    <property type="match status" value="1"/>
</dbReference>
<sequence length="970" mass="107726">MQLIHLVPVVLGIVKASISDPNGSSTVPQTAPSIANTTTFKMTTKTSPTTKITVAPPINDSYPCGTNYTTAWVDVMVLFDRSSAATQQGLDEMMYSWISDMEWFTLGKNGTTDPKMHTRVGIILYDSEPLLYAPLGSLDNDDLYNIDFMDYYRGITYTNIEAALAMAISQFNTNSHRKNVQKVIQIYGCTYRPNGADDPQRTAKQFKTDGGVIIVYDYIQQHGSPADNLLSLANPGYSSTSDQMDNDFNKNALCRANCRCPQYYQSFISGADDTPKSGCYLPVETGTDFQHANNQCVSVNNGHLAIDDSSQKLGFLISQFPSARSFWLGLHYDVTLRIWLTVNGEQWTNSSFSKWGPDQPKVSTINRCAYIPAVSNPANAHWAVTDCRNSLWSICESPPLFIVLFLQATWATPIVRETKDPSCISQQTPLFVCDTTSIVIIDGSTSLTDAQVDEEFSFIMSELVGYISFPNNQKVAFMTYGASLANCKAADLSVNAACRDLKTLNDDRLESSRQEMSLTSVLKNVVTTYESVFSSNSNVPILLFTGSKNTSDITAAGTYAKANMKKRLNSNFPYNTLWNVDKPLKEYSGMTNCLLQRSCADTSPCDIDKPPTTAHPYQDRSPQCNCNTETVWNDVMVLFDRSAATTAQGLEEMLINWQTDMEWFTVRKTGTTDPKMHTRVGIILYDSEPLLYAPLGSLDNDEIDDISFTNEYRNIDYTNIEAALRMAMDQFDTNAHRPNVRKVIQIYGTVYRPGGVDDPQQIANTFKEDGGVIIVYDYIEVHGAISYDLLSLATSGFDITSEDDKDSTFSKNALCRANCFCPVNYNSIDSNGDGTPKSGCYYAVETTNSFALAKNRCKSYNNGYIAVDESPEKLRYLKNQFSIPTNFWIGLQYDSTHNAWVSTDNATLTTSDYQGWGPGEPKYKSCAFSPAVAATIDPYWAAATDCRNSLKYVCEAAPCDSTLYCEDVKI</sequence>
<accession>A0A8S1GSQ6</accession>
<feature type="signal peptide" evidence="1">
    <location>
        <begin position="1"/>
        <end position="19"/>
    </location>
</feature>
<dbReference type="Gene3D" id="3.40.50.410">
    <property type="entry name" value="von Willebrand factor, type A domain"/>
    <property type="match status" value="2"/>
</dbReference>
<dbReference type="PROSITE" id="PS50041">
    <property type="entry name" value="C_TYPE_LECTIN_2"/>
    <property type="match status" value="2"/>
</dbReference>
<dbReference type="OrthoDB" id="5829213at2759"/>
<dbReference type="InterPro" id="IPR016187">
    <property type="entry name" value="CTDL_fold"/>
</dbReference>
<dbReference type="InterPro" id="IPR001304">
    <property type="entry name" value="C-type_lectin-like"/>
</dbReference>
<dbReference type="Pfam" id="PF00092">
    <property type="entry name" value="VWA"/>
    <property type="match status" value="2"/>
</dbReference>
<dbReference type="SUPFAM" id="SSF56436">
    <property type="entry name" value="C-type lectin-like"/>
    <property type="match status" value="2"/>
</dbReference>
<dbReference type="EMBL" id="CAJGYM010000003">
    <property type="protein sequence ID" value="CAD6185842.1"/>
    <property type="molecule type" value="Genomic_DNA"/>
</dbReference>
<dbReference type="SMART" id="SM00327">
    <property type="entry name" value="VWA"/>
    <property type="match status" value="2"/>
</dbReference>
<proteinExistence type="predicted"/>
<reference evidence="4" key="1">
    <citation type="submission" date="2020-10" db="EMBL/GenBank/DDBJ databases">
        <authorList>
            <person name="Kikuchi T."/>
        </authorList>
    </citation>
    <scope>NUCLEOTIDE SEQUENCE</scope>
    <source>
        <strain evidence="4">NKZ352</strain>
    </source>
</reference>
<evidence type="ECO:0000259" key="3">
    <source>
        <dbReference type="PROSITE" id="PS50234"/>
    </source>
</evidence>
<evidence type="ECO:0000313" key="5">
    <source>
        <dbReference type="Proteomes" id="UP000835052"/>
    </source>
</evidence>
<dbReference type="AlphaFoldDB" id="A0A8S1GSQ6"/>
<dbReference type="Pfam" id="PF00059">
    <property type="entry name" value="Lectin_C"/>
    <property type="match status" value="2"/>
</dbReference>
<evidence type="ECO:0008006" key="6">
    <source>
        <dbReference type="Google" id="ProtNLM"/>
    </source>
</evidence>
<dbReference type="PANTHER" id="PTHR31024:SF3">
    <property type="entry name" value="C-TYPE LECTIN-RELATED"/>
    <property type="match status" value="1"/>
</dbReference>
<evidence type="ECO:0000259" key="2">
    <source>
        <dbReference type="PROSITE" id="PS50041"/>
    </source>
</evidence>
<dbReference type="InterPro" id="IPR002035">
    <property type="entry name" value="VWF_A"/>
</dbReference>
<comment type="caution">
    <text evidence="4">The sequence shown here is derived from an EMBL/GenBank/DDBJ whole genome shotgun (WGS) entry which is preliminary data.</text>
</comment>
<protein>
    <recommendedName>
        <fullName evidence="6">C-type LECtin</fullName>
    </recommendedName>
</protein>
<dbReference type="SMART" id="SM00034">
    <property type="entry name" value="CLECT"/>
    <property type="match status" value="2"/>
</dbReference>
<evidence type="ECO:0000313" key="4">
    <source>
        <dbReference type="EMBL" id="CAD6185842.1"/>
    </source>
</evidence>
<organism evidence="4 5">
    <name type="scientific">Caenorhabditis auriculariae</name>
    <dbReference type="NCBI Taxonomy" id="2777116"/>
    <lineage>
        <taxon>Eukaryota</taxon>
        <taxon>Metazoa</taxon>
        <taxon>Ecdysozoa</taxon>
        <taxon>Nematoda</taxon>
        <taxon>Chromadorea</taxon>
        <taxon>Rhabditida</taxon>
        <taxon>Rhabditina</taxon>
        <taxon>Rhabditomorpha</taxon>
        <taxon>Rhabditoidea</taxon>
        <taxon>Rhabditidae</taxon>
        <taxon>Peloderinae</taxon>
        <taxon>Caenorhabditis</taxon>
    </lineage>
</organism>
<dbReference type="CDD" id="cd00037">
    <property type="entry name" value="CLECT"/>
    <property type="match status" value="2"/>
</dbReference>
<feature type="chain" id="PRO_5035793280" description="C-type LECtin" evidence="1">
    <location>
        <begin position="20"/>
        <end position="970"/>
    </location>
</feature>
<dbReference type="InterPro" id="IPR036465">
    <property type="entry name" value="vWFA_dom_sf"/>
</dbReference>
<dbReference type="InterPro" id="IPR016186">
    <property type="entry name" value="C-type_lectin-like/link_sf"/>
</dbReference>
<dbReference type="SUPFAM" id="SSF53300">
    <property type="entry name" value="vWA-like"/>
    <property type="match status" value="2"/>
</dbReference>
<evidence type="ECO:0000256" key="1">
    <source>
        <dbReference type="SAM" id="SignalP"/>
    </source>
</evidence>
<keyword evidence="1" id="KW-0732">Signal</keyword>
<feature type="domain" description="VWFA" evidence="3">
    <location>
        <begin position="74"/>
        <end position="267"/>
    </location>
</feature>
<feature type="domain" description="C-type lectin" evidence="2">
    <location>
        <begin position="275"/>
        <end position="396"/>
    </location>
</feature>
<name>A0A8S1GSQ6_9PELO</name>
<dbReference type="Gene3D" id="3.10.100.10">
    <property type="entry name" value="Mannose-Binding Protein A, subunit A"/>
    <property type="match status" value="2"/>
</dbReference>
<dbReference type="Proteomes" id="UP000835052">
    <property type="component" value="Unassembled WGS sequence"/>
</dbReference>
<gene>
    <name evidence="4" type="ORF">CAUJ_LOCUS1761</name>
</gene>
<dbReference type="PANTHER" id="PTHR31024">
    <property type="entry name" value="C-TYPE LECTIN"/>
    <property type="match status" value="1"/>
</dbReference>